<evidence type="ECO:0000259" key="7">
    <source>
        <dbReference type="PROSITE" id="PS50850"/>
    </source>
</evidence>
<dbReference type="Pfam" id="PF07690">
    <property type="entry name" value="MFS_1"/>
    <property type="match status" value="1"/>
</dbReference>
<feature type="transmembrane region" description="Helical" evidence="6">
    <location>
        <begin position="159"/>
        <end position="179"/>
    </location>
</feature>
<evidence type="ECO:0000313" key="8">
    <source>
        <dbReference type="EMBL" id="KAL2857308.1"/>
    </source>
</evidence>
<comment type="caution">
    <text evidence="8">The sequence shown here is derived from an EMBL/GenBank/DDBJ whole genome shotgun (WGS) entry which is preliminary data.</text>
</comment>
<evidence type="ECO:0000256" key="2">
    <source>
        <dbReference type="ARBA" id="ARBA00022692"/>
    </source>
</evidence>
<reference evidence="8 9" key="1">
    <citation type="submission" date="2024-07" db="EMBL/GenBank/DDBJ databases">
        <title>Section-level genome sequencing and comparative genomics of Aspergillus sections Usti and Cavernicolus.</title>
        <authorList>
            <consortium name="Lawrence Berkeley National Laboratory"/>
            <person name="Nybo J.L."/>
            <person name="Vesth T.C."/>
            <person name="Theobald S."/>
            <person name="Frisvad J.C."/>
            <person name="Larsen T.O."/>
            <person name="Kjaerboelling I."/>
            <person name="Rothschild-Mancinelli K."/>
            <person name="Lyhne E.K."/>
            <person name="Kogle M.E."/>
            <person name="Barry K."/>
            <person name="Clum A."/>
            <person name="Na H."/>
            <person name="Ledsgaard L."/>
            <person name="Lin J."/>
            <person name="Lipzen A."/>
            <person name="Kuo A."/>
            <person name="Riley R."/>
            <person name="Mondo S."/>
            <person name="Labutti K."/>
            <person name="Haridas S."/>
            <person name="Pangalinan J."/>
            <person name="Salamov A.A."/>
            <person name="Simmons B.A."/>
            <person name="Magnuson J.K."/>
            <person name="Chen J."/>
            <person name="Drula E."/>
            <person name="Henrissat B."/>
            <person name="Wiebenga A."/>
            <person name="Lubbers R.J."/>
            <person name="Gomes A.C."/>
            <person name="Makela M.R."/>
            <person name="Stajich J."/>
            <person name="Grigoriev I.V."/>
            <person name="Mortensen U.H."/>
            <person name="De Vries R.P."/>
            <person name="Baker S.E."/>
            <person name="Andersen M.R."/>
        </authorList>
    </citation>
    <scope>NUCLEOTIDE SEQUENCE [LARGE SCALE GENOMIC DNA]</scope>
    <source>
        <strain evidence="8 9">CBS 123904</strain>
    </source>
</reference>
<dbReference type="Proteomes" id="UP001610446">
    <property type="component" value="Unassembled WGS sequence"/>
</dbReference>
<dbReference type="PANTHER" id="PTHR23514:SF15">
    <property type="entry name" value="TRANSPORTER, PUTATIVE (AFU_ORTHOLOGUE AFUA_8G05090)-RELATED"/>
    <property type="match status" value="1"/>
</dbReference>
<dbReference type="EMBL" id="JBFXLU010000004">
    <property type="protein sequence ID" value="KAL2857308.1"/>
    <property type="molecule type" value="Genomic_DNA"/>
</dbReference>
<feature type="transmembrane region" description="Helical" evidence="6">
    <location>
        <begin position="40"/>
        <end position="60"/>
    </location>
</feature>
<feature type="transmembrane region" description="Helical" evidence="6">
    <location>
        <begin position="327"/>
        <end position="348"/>
    </location>
</feature>
<evidence type="ECO:0000256" key="5">
    <source>
        <dbReference type="SAM" id="MobiDB-lite"/>
    </source>
</evidence>
<dbReference type="SUPFAM" id="SSF103473">
    <property type="entry name" value="MFS general substrate transporter"/>
    <property type="match status" value="1"/>
</dbReference>
<feature type="transmembrane region" description="Helical" evidence="6">
    <location>
        <begin position="66"/>
        <end position="85"/>
    </location>
</feature>
<feature type="compositionally biased region" description="Basic and acidic residues" evidence="5">
    <location>
        <begin position="1"/>
        <end position="10"/>
    </location>
</feature>
<evidence type="ECO:0000256" key="1">
    <source>
        <dbReference type="ARBA" id="ARBA00004141"/>
    </source>
</evidence>
<evidence type="ECO:0000256" key="3">
    <source>
        <dbReference type="ARBA" id="ARBA00022989"/>
    </source>
</evidence>
<feature type="domain" description="Major facilitator superfamily (MFS) profile" evidence="7">
    <location>
        <begin position="35"/>
        <end position="413"/>
    </location>
</feature>
<feature type="transmembrane region" description="Helical" evidence="6">
    <location>
        <begin position="185"/>
        <end position="207"/>
    </location>
</feature>
<feature type="transmembrane region" description="Helical" evidence="6">
    <location>
        <begin position="360"/>
        <end position="383"/>
    </location>
</feature>
<feature type="transmembrane region" description="Helical" evidence="6">
    <location>
        <begin position="227"/>
        <end position="247"/>
    </location>
</feature>
<evidence type="ECO:0000313" key="9">
    <source>
        <dbReference type="Proteomes" id="UP001610446"/>
    </source>
</evidence>
<evidence type="ECO:0000256" key="6">
    <source>
        <dbReference type="SAM" id="Phobius"/>
    </source>
</evidence>
<dbReference type="Gene3D" id="1.20.1250.20">
    <property type="entry name" value="MFS general substrate transporter like domains"/>
    <property type="match status" value="2"/>
</dbReference>
<keyword evidence="9" id="KW-1185">Reference proteome</keyword>
<keyword evidence="3 6" id="KW-1133">Transmembrane helix</keyword>
<evidence type="ECO:0000256" key="4">
    <source>
        <dbReference type="ARBA" id="ARBA00023136"/>
    </source>
</evidence>
<keyword evidence="4 6" id="KW-0472">Membrane</keyword>
<gene>
    <name evidence="8" type="ORF">BJY01DRAFT_261957</name>
</gene>
<dbReference type="InterPro" id="IPR051788">
    <property type="entry name" value="MFS_Transporter"/>
</dbReference>
<dbReference type="PROSITE" id="PS50850">
    <property type="entry name" value="MFS"/>
    <property type="match status" value="1"/>
</dbReference>
<protein>
    <submittedName>
        <fullName evidence="8">MFS transporter</fullName>
    </submittedName>
</protein>
<feature type="transmembrane region" description="Helical" evidence="6">
    <location>
        <begin position="302"/>
        <end position="321"/>
    </location>
</feature>
<proteinExistence type="predicted"/>
<feature type="transmembrane region" description="Helical" evidence="6">
    <location>
        <begin position="389"/>
        <end position="409"/>
    </location>
</feature>
<organism evidence="8 9">
    <name type="scientific">Aspergillus pseudoustus</name>
    <dbReference type="NCBI Taxonomy" id="1810923"/>
    <lineage>
        <taxon>Eukaryota</taxon>
        <taxon>Fungi</taxon>
        <taxon>Dikarya</taxon>
        <taxon>Ascomycota</taxon>
        <taxon>Pezizomycotina</taxon>
        <taxon>Eurotiomycetes</taxon>
        <taxon>Eurotiomycetidae</taxon>
        <taxon>Eurotiales</taxon>
        <taxon>Aspergillaceae</taxon>
        <taxon>Aspergillus</taxon>
        <taxon>Aspergillus subgen. Nidulantes</taxon>
    </lineage>
</organism>
<sequence>MQEKSEKDLETQATEANASPASLSAGATTRETIGRILSTNFAYFMGGLNDAALGVLIPYIQPSYNVNLLQVSLIYLINFAGWMTASFTNIHICSLIGTGGTLVFGAIVQCIGYALICWASPFPLFVAAFYFTGCGVGLQDAQANIFTLSLPKPHRWLGILHAIYGVGTVVAPLIANALASSTSYWYRYYLITLGLGVVNTVLLAWTWKRGLFRPNVHNARDTAGSELRATLSSGTVWLFNMFFFLYVGAEVTSGGWLVQFLVSVRNGDPEKVGYIASAYWGGLTLGRVTLADITHRFGEKRMIFIYIVLAIALQLMFWLIPHIITDAIMICLLGYFIGPFYPVGLYVLTETVPQNVQNGAVGFAASVGQGGSAAFPFLTGSIASRAGVIVLQPVMISLLVGIAFLWGLIHRQSVTQAGCRVLTFMFKKGE</sequence>
<keyword evidence="2 6" id="KW-0812">Transmembrane</keyword>
<feature type="region of interest" description="Disordered" evidence="5">
    <location>
        <begin position="1"/>
        <end position="25"/>
    </location>
</feature>
<feature type="transmembrane region" description="Helical" evidence="6">
    <location>
        <begin position="92"/>
        <end position="116"/>
    </location>
</feature>
<accession>A0ABR4L1C8</accession>
<dbReference type="InterPro" id="IPR036259">
    <property type="entry name" value="MFS_trans_sf"/>
</dbReference>
<feature type="compositionally biased region" description="Polar residues" evidence="5">
    <location>
        <begin position="11"/>
        <end position="25"/>
    </location>
</feature>
<comment type="subcellular location">
    <subcellularLocation>
        <location evidence="1">Membrane</location>
        <topology evidence="1">Multi-pass membrane protein</topology>
    </subcellularLocation>
</comment>
<dbReference type="InterPro" id="IPR020846">
    <property type="entry name" value="MFS_dom"/>
</dbReference>
<name>A0ABR4L1C8_9EURO</name>
<dbReference type="InterPro" id="IPR011701">
    <property type="entry name" value="MFS"/>
</dbReference>
<dbReference type="PANTHER" id="PTHR23514">
    <property type="entry name" value="BYPASS OF STOP CODON PROTEIN 6"/>
    <property type="match status" value="1"/>
</dbReference>